<proteinExistence type="predicted"/>
<dbReference type="PANTHER" id="PTHR35317:SF35">
    <property type="entry name" value="DUF4219 DOMAIN-CONTAINING PROTEIN"/>
    <property type="match status" value="1"/>
</dbReference>
<protein>
    <recommendedName>
        <fullName evidence="3">DUF4219 domain-containing protein</fullName>
    </recommendedName>
</protein>
<sequence length="172" mass="19799">MATTNSSQSISMPLPIFDGSDYDLWGKKMMTLFKSQNLTDIVEKGLNKPTNISILEEAQQKELEVRKQKDASALYLIQQSLAITIFPRISEASTAKQAWDTLQKEFLGDYKVRTIRLQIPRRELENIKMKYSETVKDYHGRVKVVVNQTRSVGENVTDQRIVEKFLVSLTRK</sequence>
<dbReference type="Proteomes" id="UP000886885">
    <property type="component" value="Chromosome 11A"/>
</dbReference>
<comment type="caution">
    <text evidence="1">The sequence shown here is derived from an EMBL/GenBank/DDBJ whole genome shotgun (WGS) entry which is preliminary data.</text>
</comment>
<keyword evidence="2" id="KW-1185">Reference proteome</keyword>
<evidence type="ECO:0008006" key="3">
    <source>
        <dbReference type="Google" id="ProtNLM"/>
    </source>
</evidence>
<organism evidence="1 2">
    <name type="scientific">Populus tomentosa</name>
    <name type="common">Chinese white poplar</name>
    <dbReference type="NCBI Taxonomy" id="118781"/>
    <lineage>
        <taxon>Eukaryota</taxon>
        <taxon>Viridiplantae</taxon>
        <taxon>Streptophyta</taxon>
        <taxon>Embryophyta</taxon>
        <taxon>Tracheophyta</taxon>
        <taxon>Spermatophyta</taxon>
        <taxon>Magnoliopsida</taxon>
        <taxon>eudicotyledons</taxon>
        <taxon>Gunneridae</taxon>
        <taxon>Pentapetalae</taxon>
        <taxon>rosids</taxon>
        <taxon>fabids</taxon>
        <taxon>Malpighiales</taxon>
        <taxon>Salicaceae</taxon>
        <taxon>Saliceae</taxon>
        <taxon>Populus</taxon>
    </lineage>
</organism>
<evidence type="ECO:0000313" key="1">
    <source>
        <dbReference type="EMBL" id="KAG6755788.1"/>
    </source>
</evidence>
<reference evidence="1" key="1">
    <citation type="journal article" date="2020" name="bioRxiv">
        <title>Hybrid origin of Populus tomentosa Carr. identified through genome sequencing and phylogenomic analysis.</title>
        <authorList>
            <person name="An X."/>
            <person name="Gao K."/>
            <person name="Chen Z."/>
            <person name="Li J."/>
            <person name="Yang X."/>
            <person name="Yang X."/>
            <person name="Zhou J."/>
            <person name="Guo T."/>
            <person name="Zhao T."/>
            <person name="Huang S."/>
            <person name="Miao D."/>
            <person name="Khan W.U."/>
            <person name="Rao P."/>
            <person name="Ye M."/>
            <person name="Lei B."/>
            <person name="Liao W."/>
            <person name="Wang J."/>
            <person name="Ji L."/>
            <person name="Li Y."/>
            <person name="Guo B."/>
            <person name="Mustafa N.S."/>
            <person name="Li S."/>
            <person name="Yun Q."/>
            <person name="Keller S.R."/>
            <person name="Mao J."/>
            <person name="Zhang R."/>
            <person name="Strauss S.H."/>
        </authorList>
    </citation>
    <scope>NUCLEOTIDE SEQUENCE</scope>
    <source>
        <strain evidence="1">GM15</strain>
        <tissue evidence="1">Leaf</tissue>
    </source>
</reference>
<accession>A0A8X7YMY7</accession>
<gene>
    <name evidence="1" type="ORF">POTOM_039193</name>
</gene>
<dbReference type="Pfam" id="PF14223">
    <property type="entry name" value="Retrotran_gag_2"/>
    <property type="match status" value="1"/>
</dbReference>
<dbReference type="OrthoDB" id="843347at2759"/>
<dbReference type="AlphaFoldDB" id="A0A8X7YMY7"/>
<dbReference type="EMBL" id="JAAWWB010000021">
    <property type="protein sequence ID" value="KAG6755788.1"/>
    <property type="molecule type" value="Genomic_DNA"/>
</dbReference>
<name>A0A8X7YMY7_POPTO</name>
<evidence type="ECO:0000313" key="2">
    <source>
        <dbReference type="Proteomes" id="UP000886885"/>
    </source>
</evidence>
<dbReference type="PANTHER" id="PTHR35317">
    <property type="entry name" value="OS04G0629600 PROTEIN"/>
    <property type="match status" value="1"/>
</dbReference>